<evidence type="ECO:0000313" key="2">
    <source>
        <dbReference type="EMBL" id="EEQ32981.1"/>
    </source>
</evidence>
<evidence type="ECO:0000256" key="1">
    <source>
        <dbReference type="SAM" id="MobiDB-lite"/>
    </source>
</evidence>
<dbReference type="AlphaFoldDB" id="C5FSX8"/>
<feature type="compositionally biased region" description="Basic residues" evidence="1">
    <location>
        <begin position="299"/>
        <end position="314"/>
    </location>
</feature>
<dbReference type="VEuPathDB" id="FungiDB:MCYG_05800"/>
<dbReference type="EMBL" id="DS995705">
    <property type="protein sequence ID" value="EEQ32981.1"/>
    <property type="molecule type" value="Genomic_DNA"/>
</dbReference>
<evidence type="ECO:0000313" key="3">
    <source>
        <dbReference type="Proteomes" id="UP000002035"/>
    </source>
</evidence>
<proteinExistence type="predicted"/>
<gene>
    <name evidence="2" type="ORF">MCYG_05800</name>
</gene>
<dbReference type="STRING" id="554155.C5FSX8"/>
<feature type="region of interest" description="Disordered" evidence="1">
    <location>
        <begin position="298"/>
        <end position="323"/>
    </location>
</feature>
<dbReference type="eggNOG" id="ENOG502T6HC">
    <property type="taxonomic scope" value="Eukaryota"/>
</dbReference>
<name>C5FSX8_ARTOC</name>
<organism evidence="2 3">
    <name type="scientific">Arthroderma otae (strain ATCC MYA-4605 / CBS 113480)</name>
    <name type="common">Microsporum canis</name>
    <dbReference type="NCBI Taxonomy" id="554155"/>
    <lineage>
        <taxon>Eukaryota</taxon>
        <taxon>Fungi</taxon>
        <taxon>Dikarya</taxon>
        <taxon>Ascomycota</taxon>
        <taxon>Pezizomycotina</taxon>
        <taxon>Eurotiomycetes</taxon>
        <taxon>Eurotiomycetidae</taxon>
        <taxon>Onygenales</taxon>
        <taxon>Arthrodermataceae</taxon>
        <taxon>Microsporum</taxon>
    </lineage>
</organism>
<reference evidence="3" key="1">
    <citation type="journal article" date="2012" name="MBio">
        <title>Comparative genome analysis of Trichophyton rubrum and related dermatophytes reveals candidate genes involved in infection.</title>
        <authorList>
            <person name="Martinez D.A."/>
            <person name="Oliver B.G."/>
            <person name="Graeser Y."/>
            <person name="Goldberg J.M."/>
            <person name="Li W."/>
            <person name="Martinez-Rossi N.M."/>
            <person name="Monod M."/>
            <person name="Shelest E."/>
            <person name="Barton R.C."/>
            <person name="Birch E."/>
            <person name="Brakhage A.A."/>
            <person name="Chen Z."/>
            <person name="Gurr S.J."/>
            <person name="Heiman D."/>
            <person name="Heitman J."/>
            <person name="Kosti I."/>
            <person name="Rossi A."/>
            <person name="Saif S."/>
            <person name="Samalova M."/>
            <person name="Saunders C.W."/>
            <person name="Shea T."/>
            <person name="Summerbell R.C."/>
            <person name="Xu J."/>
            <person name="Young S."/>
            <person name="Zeng Q."/>
            <person name="Birren B.W."/>
            <person name="Cuomo C.A."/>
            <person name="White T.C."/>
        </authorList>
    </citation>
    <scope>NUCLEOTIDE SEQUENCE [LARGE SCALE GENOMIC DNA]</scope>
    <source>
        <strain evidence="3">ATCC MYA-4605 / CBS 113480</strain>
    </source>
</reference>
<protein>
    <submittedName>
        <fullName evidence="2">Uncharacterized protein</fullName>
    </submittedName>
</protein>
<sequence>MADATEIGLATLERIIERKREAYEKLQHIFTYFRSAKDKDSIYFSHKKLQEHNIRVSAMDLEHGGKYFRPVSTSEFKTWAYDEGKIRELQWSPDNLVYRDAERIYRRCWELIISEIPDSQSDDLCLFLQYTPWRKVIIPRTRMGGNFANLNPDELTDWLSHTALDTYESRPSESHVISFSSHGLRPDKSTESKLARSEILVAVDIIMHRMRWPPSLVNHTCPVLMISCFNRQVRMNEVYFEDGNLHFNCTPFLDMEVFDRSQCELLVRWSVSNPVGETTAYPNLKALPEGYEKFGVLRKSNKQSKRSSKPKPVQKRLEELKRG</sequence>
<dbReference type="HOGENOM" id="CLU_836712_0_0_1"/>
<dbReference type="Proteomes" id="UP000002035">
    <property type="component" value="Unassembled WGS sequence"/>
</dbReference>
<dbReference type="OrthoDB" id="4206905at2759"/>
<keyword evidence="3" id="KW-1185">Reference proteome</keyword>
<dbReference type="RefSeq" id="XP_002845931.1">
    <property type="nucleotide sequence ID" value="XM_002845885.1"/>
</dbReference>
<accession>C5FSX8</accession>
<dbReference type="GeneID" id="9224231"/>